<dbReference type="InterPro" id="IPR029063">
    <property type="entry name" value="SAM-dependent_MTases_sf"/>
</dbReference>
<dbReference type="GO" id="GO:0032259">
    <property type="term" value="P:methylation"/>
    <property type="evidence" value="ECO:0007669"/>
    <property type="project" value="UniProtKB-KW"/>
</dbReference>
<dbReference type="Proteomes" id="UP000201838">
    <property type="component" value="Unassembled WGS sequence"/>
</dbReference>
<protein>
    <submittedName>
        <fullName evidence="2">Demethylmenaquinone methyltransferase</fullName>
        <ecNumber evidence="2">2.1.1.163</ecNumber>
    </submittedName>
</protein>
<keyword evidence="2" id="KW-0808">Transferase</keyword>
<dbReference type="PANTHER" id="PTHR43591:SF24">
    <property type="entry name" value="2-METHOXY-6-POLYPRENYL-1,4-BENZOQUINOL METHYLASE, MITOCHONDRIAL"/>
    <property type="match status" value="1"/>
</dbReference>
<dbReference type="OrthoDB" id="8153637at2"/>
<dbReference type="EC" id="2.1.1.163" evidence="2"/>
<gene>
    <name evidence="2" type="primary">ubiE_9</name>
    <name evidence="2" type="ORF">BOA8489_04017</name>
</gene>
<dbReference type="SUPFAM" id="SSF53335">
    <property type="entry name" value="S-adenosyl-L-methionine-dependent methyltransferases"/>
    <property type="match status" value="1"/>
</dbReference>
<name>A0A238J6K8_9RHOB</name>
<accession>A0A238J6K8</accession>
<dbReference type="CDD" id="cd02440">
    <property type="entry name" value="AdoMet_MTases"/>
    <property type="match status" value="1"/>
</dbReference>
<sequence length="269" mass="29363">MASFKELEHQGWAEKARFYDDHFAGVTRQAIEPLIEGLGNVAELRLIDVCCGTGDLAEAAAQRGAQVTGVDFAEPMIEIARARVPSANFEVGDAEKLNFENASFDAVTCAFGLWHIGEPDSAISEAARVLKPGGTYSYTAWLPPDEGWDMMGLLMTAINKHGTMDVDLPPAPPPFRFALVEEADKVLRASGFGSTTFEKKVAIWRGQTGDDLLDLLYKGIVRAPMLIDAQVPEAKQAIINDIRTGAEAFRDSEGIMMRWPYLAARATKV</sequence>
<keyword evidence="3" id="KW-1185">Reference proteome</keyword>
<dbReference type="Gene3D" id="3.40.50.150">
    <property type="entry name" value="Vaccinia Virus protein VP39"/>
    <property type="match status" value="1"/>
</dbReference>
<keyword evidence="2" id="KW-0489">Methyltransferase</keyword>
<evidence type="ECO:0000259" key="1">
    <source>
        <dbReference type="Pfam" id="PF13649"/>
    </source>
</evidence>
<evidence type="ECO:0000313" key="3">
    <source>
        <dbReference type="Proteomes" id="UP000201838"/>
    </source>
</evidence>
<dbReference type="GO" id="GO:0008757">
    <property type="term" value="F:S-adenosylmethionine-dependent methyltransferase activity"/>
    <property type="evidence" value="ECO:0007669"/>
    <property type="project" value="InterPro"/>
</dbReference>
<dbReference type="InterPro" id="IPR041698">
    <property type="entry name" value="Methyltransf_25"/>
</dbReference>
<dbReference type="RefSeq" id="WP_093976028.1">
    <property type="nucleotide sequence ID" value="NZ_FXXQ01000040.1"/>
</dbReference>
<evidence type="ECO:0000313" key="2">
    <source>
        <dbReference type="EMBL" id="SMX25872.1"/>
    </source>
</evidence>
<dbReference type="Pfam" id="PF13649">
    <property type="entry name" value="Methyltransf_25"/>
    <property type="match status" value="1"/>
</dbReference>
<feature type="domain" description="Methyltransferase" evidence="1">
    <location>
        <begin position="47"/>
        <end position="134"/>
    </location>
</feature>
<dbReference type="PANTHER" id="PTHR43591">
    <property type="entry name" value="METHYLTRANSFERASE"/>
    <property type="match status" value="1"/>
</dbReference>
<dbReference type="GO" id="GO:0043770">
    <property type="term" value="F:demethylmenaquinone methyltransferase activity"/>
    <property type="evidence" value="ECO:0007669"/>
    <property type="project" value="UniProtKB-EC"/>
</dbReference>
<dbReference type="AlphaFoldDB" id="A0A238J6K8"/>
<dbReference type="EMBL" id="FXXQ01000040">
    <property type="protein sequence ID" value="SMX25872.1"/>
    <property type="molecule type" value="Genomic_DNA"/>
</dbReference>
<organism evidence="2 3">
    <name type="scientific">Boseongicola aestuarii</name>
    <dbReference type="NCBI Taxonomy" id="1470561"/>
    <lineage>
        <taxon>Bacteria</taxon>
        <taxon>Pseudomonadati</taxon>
        <taxon>Pseudomonadota</taxon>
        <taxon>Alphaproteobacteria</taxon>
        <taxon>Rhodobacterales</taxon>
        <taxon>Paracoccaceae</taxon>
        <taxon>Boseongicola</taxon>
    </lineage>
</organism>
<reference evidence="2 3" key="1">
    <citation type="submission" date="2017-05" db="EMBL/GenBank/DDBJ databases">
        <authorList>
            <person name="Song R."/>
            <person name="Chenine A.L."/>
            <person name="Ruprecht R.M."/>
        </authorList>
    </citation>
    <scope>NUCLEOTIDE SEQUENCE [LARGE SCALE GENOMIC DNA]</scope>
    <source>
        <strain evidence="2 3">CECT 8489</strain>
    </source>
</reference>
<proteinExistence type="predicted"/>